<evidence type="ECO:0008006" key="3">
    <source>
        <dbReference type="Google" id="ProtNLM"/>
    </source>
</evidence>
<accession>A0AAX4EUN3</accession>
<dbReference type="RefSeq" id="WP_316391805.1">
    <property type="nucleotide sequence ID" value="NZ_CP136339.1"/>
</dbReference>
<gene>
    <name evidence="1" type="ORF">RXA29_14195</name>
</gene>
<organism evidence="1 2">
    <name type="scientific">Dickeya solani</name>
    <dbReference type="NCBI Taxonomy" id="1089444"/>
    <lineage>
        <taxon>Bacteria</taxon>
        <taxon>Pseudomonadati</taxon>
        <taxon>Pseudomonadota</taxon>
        <taxon>Gammaproteobacteria</taxon>
        <taxon>Enterobacterales</taxon>
        <taxon>Pectobacteriaceae</taxon>
        <taxon>Dickeya</taxon>
    </lineage>
</organism>
<dbReference type="EMBL" id="CP136339">
    <property type="protein sequence ID" value="WOA51081.1"/>
    <property type="molecule type" value="Genomic_DNA"/>
</dbReference>
<evidence type="ECO:0000313" key="2">
    <source>
        <dbReference type="Proteomes" id="UP001304423"/>
    </source>
</evidence>
<name>A0AAX4EUN3_9GAMM</name>
<sequence length="53" mass="6128">MLDFEYFKPARILFGPGKLAEIVKYIPENARILITYGGDSGKNIARWMKSDRH</sequence>
<dbReference type="Proteomes" id="UP001304423">
    <property type="component" value="Chromosome"/>
</dbReference>
<protein>
    <recommendedName>
        <fullName evidence="3">Alcohol dehydrogenase YqhD</fullName>
    </recommendedName>
</protein>
<proteinExistence type="predicted"/>
<dbReference type="AlphaFoldDB" id="A0AAX4EUN3"/>
<reference evidence="1" key="1">
    <citation type="submission" date="2023-10" db="EMBL/GenBank/DDBJ databases">
        <title>Clonality and diversity in the soft rot Dickeya solani phytopathogen.</title>
        <authorList>
            <person name="Pedron J."/>
            <person name="Van Gijsegem F."/>
            <person name="Portier P."/>
            <person name="Taghouti G."/>
        </authorList>
    </citation>
    <scope>NUCLEOTIDE SEQUENCE</scope>
    <source>
        <strain evidence="1">CFBP5647</strain>
    </source>
</reference>
<evidence type="ECO:0000313" key="1">
    <source>
        <dbReference type="EMBL" id="WOA51081.1"/>
    </source>
</evidence>